<dbReference type="Gene3D" id="2.80.10.50">
    <property type="match status" value="1"/>
</dbReference>
<reference evidence="6" key="1">
    <citation type="submission" date="2025-08" db="UniProtKB">
        <authorList>
            <consortium name="RefSeq"/>
        </authorList>
    </citation>
    <scope>IDENTIFICATION</scope>
</reference>
<evidence type="ECO:0000256" key="4">
    <source>
        <dbReference type="SAM" id="MobiDB-lite"/>
    </source>
</evidence>
<accession>A0ABM0KI09</accession>
<evidence type="ECO:0000256" key="2">
    <source>
        <dbReference type="ARBA" id="ARBA00010448"/>
    </source>
</evidence>
<sequence>MSPTCHRDQDEPHTETKANCPLLSDPNPVATISNHAGPSIKPSSPYKHFIRDPNHQILVLEGGTLVAVPDKCGRRGEVFYVSALPMRTLRSAKANRITLAVCKGKRFLCCRKSKCPSLELKKMRDLSNLSSKKVLPFTFLKEKAGSYYTLESAANRGYFICTCSTPRQPVGMTKELGKQKNTHFEFVSANVDVSEFED</sequence>
<organism evidence="5 6">
    <name type="scientific">Microtus ochrogaster</name>
    <name type="common">Prairie vole</name>
    <dbReference type="NCBI Taxonomy" id="79684"/>
    <lineage>
        <taxon>Eukaryota</taxon>
        <taxon>Metazoa</taxon>
        <taxon>Chordata</taxon>
        <taxon>Craniata</taxon>
        <taxon>Vertebrata</taxon>
        <taxon>Euteleostomi</taxon>
        <taxon>Mammalia</taxon>
        <taxon>Eutheria</taxon>
        <taxon>Euarchontoglires</taxon>
        <taxon>Glires</taxon>
        <taxon>Rodentia</taxon>
        <taxon>Myomorpha</taxon>
        <taxon>Muroidea</taxon>
        <taxon>Cricetidae</taxon>
        <taxon>Arvicolinae</taxon>
        <taxon>Microtus</taxon>
    </lineage>
</organism>
<keyword evidence="5" id="KW-1185">Reference proteome</keyword>
<dbReference type="SUPFAM" id="SSF50353">
    <property type="entry name" value="Cytokine"/>
    <property type="match status" value="1"/>
</dbReference>
<comment type="similarity">
    <text evidence="2">Belongs to the IL-1 family.</text>
</comment>
<evidence type="ECO:0000313" key="6">
    <source>
        <dbReference type="RefSeq" id="XP_005346802.1"/>
    </source>
</evidence>
<dbReference type="PANTHER" id="PTHR10078">
    <property type="entry name" value="INTERLEUKIN-1 FAMILY MEMBER"/>
    <property type="match status" value="1"/>
</dbReference>
<dbReference type="Proteomes" id="UP000694915">
    <property type="component" value="Chromosome 4"/>
</dbReference>
<protein>
    <submittedName>
        <fullName evidence="6">Interleukin-37-like</fullName>
    </submittedName>
</protein>
<proteinExistence type="inferred from homology"/>
<dbReference type="GeneID" id="101996567"/>
<evidence type="ECO:0000313" key="5">
    <source>
        <dbReference type="Proteomes" id="UP000694915"/>
    </source>
</evidence>
<feature type="region of interest" description="Disordered" evidence="4">
    <location>
        <begin position="1"/>
        <end position="21"/>
    </location>
</feature>
<dbReference type="PANTHER" id="PTHR10078:SF34">
    <property type="entry name" value="INTERLEUKIN-37"/>
    <property type="match status" value="1"/>
</dbReference>
<evidence type="ECO:0000256" key="3">
    <source>
        <dbReference type="ARBA" id="ARBA00022525"/>
    </source>
</evidence>
<dbReference type="RefSeq" id="XP_005346802.1">
    <property type="nucleotide sequence ID" value="XM_005346745.1"/>
</dbReference>
<dbReference type="SMART" id="SM00125">
    <property type="entry name" value="IL1"/>
    <property type="match status" value="1"/>
</dbReference>
<gene>
    <name evidence="6" type="primary">LOC101996567</name>
</gene>
<dbReference type="InterPro" id="IPR008996">
    <property type="entry name" value="IL1/FGF"/>
</dbReference>
<keyword evidence="3" id="KW-0964">Secreted</keyword>
<dbReference type="InterPro" id="IPR000975">
    <property type="entry name" value="IL-1_fam"/>
</dbReference>
<dbReference type="Pfam" id="PF00340">
    <property type="entry name" value="IL1"/>
    <property type="match status" value="1"/>
</dbReference>
<name>A0ABM0KI09_MICOH</name>
<feature type="compositionally biased region" description="Basic and acidic residues" evidence="4">
    <location>
        <begin position="1"/>
        <end position="16"/>
    </location>
</feature>
<comment type="subcellular location">
    <subcellularLocation>
        <location evidence="1">Secreted</location>
    </subcellularLocation>
</comment>
<evidence type="ECO:0000256" key="1">
    <source>
        <dbReference type="ARBA" id="ARBA00004613"/>
    </source>
</evidence>